<feature type="transmembrane region" description="Helical" evidence="1">
    <location>
        <begin position="39"/>
        <end position="60"/>
    </location>
</feature>
<dbReference type="EMBL" id="ASGP02000008">
    <property type="protein sequence ID" value="KAH9494285.1"/>
    <property type="molecule type" value="Genomic_DNA"/>
</dbReference>
<evidence type="ECO:0000313" key="3">
    <source>
        <dbReference type="Proteomes" id="UP000790347"/>
    </source>
</evidence>
<proteinExistence type="predicted"/>
<evidence type="ECO:0000256" key="1">
    <source>
        <dbReference type="SAM" id="Phobius"/>
    </source>
</evidence>
<sequence>MLLPFSPKKNNNNNNNHNQHWNFLSVPVFIHFQGEIKKFFLLLIFFSRKKIVFFLFLFVFDIFQLKF</sequence>
<keyword evidence="1" id="KW-1133">Transmembrane helix</keyword>
<keyword evidence="1" id="KW-0812">Transmembrane</keyword>
<dbReference type="Proteomes" id="UP000790347">
    <property type="component" value="Unassembled WGS sequence"/>
</dbReference>
<protein>
    <submittedName>
        <fullName evidence="2">Uncharacterized protein</fullName>
    </submittedName>
</protein>
<name>A0A922HQB9_DERFA</name>
<evidence type="ECO:0000313" key="2">
    <source>
        <dbReference type="EMBL" id="KAH9494285.1"/>
    </source>
</evidence>
<keyword evidence="1" id="KW-0472">Membrane</keyword>
<keyword evidence="3" id="KW-1185">Reference proteome</keyword>
<gene>
    <name evidence="2" type="ORF">DERF_014979</name>
</gene>
<reference evidence="2" key="1">
    <citation type="submission" date="2013-05" db="EMBL/GenBank/DDBJ databases">
        <authorList>
            <person name="Yim A.K.Y."/>
            <person name="Chan T.F."/>
            <person name="Ji K.M."/>
            <person name="Liu X.Y."/>
            <person name="Zhou J.W."/>
            <person name="Li R.Q."/>
            <person name="Yang K.Y."/>
            <person name="Li J."/>
            <person name="Li M."/>
            <person name="Law P.T.W."/>
            <person name="Wu Y.L."/>
            <person name="Cai Z.L."/>
            <person name="Qin H."/>
            <person name="Bao Y."/>
            <person name="Leung R.K.K."/>
            <person name="Ng P.K.S."/>
            <person name="Zou J."/>
            <person name="Zhong X.J."/>
            <person name="Ran P.X."/>
            <person name="Zhong N.S."/>
            <person name="Liu Z.G."/>
            <person name="Tsui S.K.W."/>
        </authorList>
    </citation>
    <scope>NUCLEOTIDE SEQUENCE</scope>
    <source>
        <strain evidence="2">Derf</strain>
        <tissue evidence="2">Whole organism</tissue>
    </source>
</reference>
<organism evidence="2 3">
    <name type="scientific">Dermatophagoides farinae</name>
    <name type="common">American house dust mite</name>
    <dbReference type="NCBI Taxonomy" id="6954"/>
    <lineage>
        <taxon>Eukaryota</taxon>
        <taxon>Metazoa</taxon>
        <taxon>Ecdysozoa</taxon>
        <taxon>Arthropoda</taxon>
        <taxon>Chelicerata</taxon>
        <taxon>Arachnida</taxon>
        <taxon>Acari</taxon>
        <taxon>Acariformes</taxon>
        <taxon>Sarcoptiformes</taxon>
        <taxon>Astigmata</taxon>
        <taxon>Psoroptidia</taxon>
        <taxon>Analgoidea</taxon>
        <taxon>Pyroglyphidae</taxon>
        <taxon>Dermatophagoidinae</taxon>
        <taxon>Dermatophagoides</taxon>
    </lineage>
</organism>
<dbReference type="AlphaFoldDB" id="A0A922HQB9"/>
<reference evidence="2" key="2">
    <citation type="journal article" date="2022" name="Res Sq">
        <title>Comparative Genomics Reveals Insights into the Divergent Evolution of Astigmatic Mites and Household Pest Adaptations.</title>
        <authorList>
            <person name="Xiong Q."/>
            <person name="Wan A.T.-Y."/>
            <person name="Liu X.-Y."/>
            <person name="Fung C.S.-H."/>
            <person name="Xiao X."/>
            <person name="Malainual N."/>
            <person name="Hou J."/>
            <person name="Wang L."/>
            <person name="Wang M."/>
            <person name="Yang K."/>
            <person name="Cui Y."/>
            <person name="Leung E."/>
            <person name="Nong W."/>
            <person name="Shin S.-K."/>
            <person name="Au S."/>
            <person name="Jeong K.Y."/>
            <person name="Chew F.T."/>
            <person name="Hui J."/>
            <person name="Leung T.F."/>
            <person name="Tungtrongchitr A."/>
            <person name="Zhong N."/>
            <person name="Liu Z."/>
            <person name="Tsui S."/>
        </authorList>
    </citation>
    <scope>NUCLEOTIDE SEQUENCE</scope>
    <source>
        <strain evidence="2">Derf</strain>
        <tissue evidence="2">Whole organism</tissue>
    </source>
</reference>
<accession>A0A922HQB9</accession>
<comment type="caution">
    <text evidence="2">The sequence shown here is derived from an EMBL/GenBank/DDBJ whole genome shotgun (WGS) entry which is preliminary data.</text>
</comment>